<feature type="transmembrane region" description="Helical" evidence="2">
    <location>
        <begin position="287"/>
        <end position="306"/>
    </location>
</feature>
<organism evidence="4">
    <name type="scientific">uncultured bacterium contig00014</name>
    <dbReference type="NCBI Taxonomy" id="1181505"/>
    <lineage>
        <taxon>Bacteria</taxon>
        <taxon>environmental samples</taxon>
    </lineage>
</organism>
<dbReference type="PROSITE" id="PS51257">
    <property type="entry name" value="PROKAR_LIPOPROTEIN"/>
    <property type="match status" value="1"/>
</dbReference>
<evidence type="ECO:0000313" key="4">
    <source>
        <dbReference type="EMBL" id="AGS53334.1"/>
    </source>
</evidence>
<evidence type="ECO:0000256" key="2">
    <source>
        <dbReference type="SAM" id="Phobius"/>
    </source>
</evidence>
<dbReference type="InterPro" id="IPR036457">
    <property type="entry name" value="PPM-type-like_dom_sf"/>
</dbReference>
<proteinExistence type="predicted"/>
<reference evidence="4" key="1">
    <citation type="submission" date="2012-03" db="EMBL/GenBank/DDBJ databases">
        <title>Functional metagenomics reveals considerable lignocellulase gene clusters in the gut microbiome of a wood-feeding higher termite.</title>
        <authorList>
            <person name="Liu N."/>
        </authorList>
    </citation>
    <scope>NUCLEOTIDE SEQUENCE</scope>
</reference>
<dbReference type="AlphaFoldDB" id="A0A806KJJ0"/>
<evidence type="ECO:0000256" key="1">
    <source>
        <dbReference type="ARBA" id="ARBA00022801"/>
    </source>
</evidence>
<dbReference type="Gene3D" id="3.60.40.10">
    <property type="entry name" value="PPM-type phosphatase domain"/>
    <property type="match status" value="1"/>
</dbReference>
<dbReference type="InterPro" id="IPR052016">
    <property type="entry name" value="Bact_Sigma-Reg"/>
</dbReference>
<dbReference type="GO" id="GO:0007165">
    <property type="term" value="P:signal transduction"/>
    <property type="evidence" value="ECO:0007669"/>
    <property type="project" value="InterPro"/>
</dbReference>
<dbReference type="EMBL" id="JQ844230">
    <property type="protein sequence ID" value="AGS53334.1"/>
    <property type="molecule type" value="Genomic_DNA"/>
</dbReference>
<protein>
    <submittedName>
        <fullName evidence="4">Tetratricopeptide repeat domain protein</fullName>
    </submittedName>
</protein>
<keyword evidence="2" id="KW-1133">Transmembrane helix</keyword>
<dbReference type="Pfam" id="PF00672">
    <property type="entry name" value="HAMP"/>
    <property type="match status" value="1"/>
</dbReference>
<dbReference type="Gene3D" id="6.10.340.10">
    <property type="match status" value="1"/>
</dbReference>
<dbReference type="PROSITE" id="PS50885">
    <property type="entry name" value="HAMP"/>
    <property type="match status" value="1"/>
</dbReference>
<keyword evidence="2" id="KW-0472">Membrane</keyword>
<sequence>MKLRVQIPLLIVLVVLAACASLIIAVQLIVPARIHDANLAELSAKTEANAELISARLDAQLVQLYEIANRIRIRTMDWEIVRQTLLPEVERLDCLEMGLVYPDGTAHYAVDGVTSYLGDREYVRQAFAGKRAVSDVLISRITNAPVVLLAAPVFQSNEPDAPVIGVLFMRNDAMFLADMVNAIRPGFQSQFAMLTNNEGTIVAHPDSALVMDQFNPIIAGQTDPGFKALGDIVAQALREKSGITSFVGLDGEPRISTFTGVPGYSWTLFVNITKKDFDREMTELNSIFFAIGIACLIFGIIIALIIGRVTSMPILRIVRAVEDLAHGKIAEGNLSARIEGSYRNEFDDIKDAVNSMAAEIEIYMTGKLHAERKVYESELAKERAEAAREAVMSGISYASKIQKNLLPADSELTNSFSDHSVIWEPRDVVGGDIYWLKKFDAGTALCVCDCTGHGTPGALLTMLVVSALEGIVKPDNCHDTAYIIWRLEQRLVDVFSVNTNMDADIKDGCDLAVLFVAKDGSVNISSGNIHVFVCDGREVRQIKGQNIYIGEGRLKGKDDVETINIPAKDGNKFYIASDGLFDQIGGGRSEPYGYRAFRQIILENHNEKQSLISDRIWSAFEEYRGAEPRVDDFELIAFKP</sequence>
<accession>A0A806KJJ0</accession>
<dbReference type="SMART" id="SM00304">
    <property type="entry name" value="HAMP"/>
    <property type="match status" value="1"/>
</dbReference>
<dbReference type="PANTHER" id="PTHR43156">
    <property type="entry name" value="STAGE II SPORULATION PROTEIN E-RELATED"/>
    <property type="match status" value="1"/>
</dbReference>
<dbReference type="InterPro" id="IPR001932">
    <property type="entry name" value="PPM-type_phosphatase-like_dom"/>
</dbReference>
<keyword evidence="2" id="KW-0812">Transmembrane</keyword>
<dbReference type="CDD" id="cd12912">
    <property type="entry name" value="PDC2_MCP_like"/>
    <property type="match status" value="1"/>
</dbReference>
<dbReference type="CDD" id="cd06225">
    <property type="entry name" value="HAMP"/>
    <property type="match status" value="1"/>
</dbReference>
<keyword evidence="1" id="KW-0378">Hydrolase</keyword>
<dbReference type="Pfam" id="PF07228">
    <property type="entry name" value="SpoIIE"/>
    <property type="match status" value="1"/>
</dbReference>
<dbReference type="PANTHER" id="PTHR43156:SF9">
    <property type="entry name" value="HAMP DOMAIN-CONTAINING PROTEIN"/>
    <property type="match status" value="1"/>
</dbReference>
<feature type="domain" description="HAMP" evidence="3">
    <location>
        <begin position="308"/>
        <end position="365"/>
    </location>
</feature>
<evidence type="ECO:0000259" key="3">
    <source>
        <dbReference type="PROSITE" id="PS50885"/>
    </source>
</evidence>
<dbReference type="InterPro" id="IPR003660">
    <property type="entry name" value="HAMP_dom"/>
</dbReference>
<dbReference type="GO" id="GO:0016791">
    <property type="term" value="F:phosphatase activity"/>
    <property type="evidence" value="ECO:0007669"/>
    <property type="project" value="TreeGrafter"/>
</dbReference>
<dbReference type="GO" id="GO:0016020">
    <property type="term" value="C:membrane"/>
    <property type="evidence" value="ECO:0007669"/>
    <property type="project" value="InterPro"/>
</dbReference>
<dbReference type="SUPFAM" id="SSF81606">
    <property type="entry name" value="PP2C-like"/>
    <property type="match status" value="1"/>
</dbReference>
<dbReference type="Gene3D" id="3.30.450.20">
    <property type="entry name" value="PAS domain"/>
    <property type="match status" value="1"/>
</dbReference>
<name>A0A806KJJ0_9BACT</name>